<sequence length="102" mass="11030">TDSQVPTTLQGLRLDASCGDHVVSSFGFKSKGSLGLEVECAAASTYGEAEKDDSMLPGWTQVINRDTGNCYDTSHKSRPCDGSTGQKFEISKTSTHRFSMKF</sequence>
<comment type="caution">
    <text evidence="1">The sequence shown here is derived from an EMBL/GenBank/DDBJ whole genome shotgun (WGS) entry which is preliminary data.</text>
</comment>
<feature type="non-terminal residue" evidence="1">
    <location>
        <position position="1"/>
    </location>
</feature>
<dbReference type="AlphaFoldDB" id="A0A812KED3"/>
<reference evidence="1" key="1">
    <citation type="submission" date="2021-02" db="EMBL/GenBank/DDBJ databases">
        <authorList>
            <person name="Dougan E. K."/>
            <person name="Rhodes N."/>
            <person name="Thang M."/>
            <person name="Chan C."/>
        </authorList>
    </citation>
    <scope>NUCLEOTIDE SEQUENCE</scope>
</reference>
<evidence type="ECO:0000313" key="2">
    <source>
        <dbReference type="Proteomes" id="UP000604046"/>
    </source>
</evidence>
<accession>A0A812KED3</accession>
<evidence type="ECO:0000313" key="1">
    <source>
        <dbReference type="EMBL" id="CAE7226214.1"/>
    </source>
</evidence>
<dbReference type="EMBL" id="CAJNDS010000663">
    <property type="protein sequence ID" value="CAE7226214.1"/>
    <property type="molecule type" value="Genomic_DNA"/>
</dbReference>
<keyword evidence="2" id="KW-1185">Reference proteome</keyword>
<gene>
    <name evidence="1" type="ORF">SNAT2548_LOCUS8788</name>
</gene>
<dbReference type="Proteomes" id="UP000604046">
    <property type="component" value="Unassembled WGS sequence"/>
</dbReference>
<protein>
    <submittedName>
        <fullName evidence="1">Uncharacterized protein</fullName>
    </submittedName>
</protein>
<name>A0A812KED3_9DINO</name>
<organism evidence="1 2">
    <name type="scientific">Symbiodinium natans</name>
    <dbReference type="NCBI Taxonomy" id="878477"/>
    <lineage>
        <taxon>Eukaryota</taxon>
        <taxon>Sar</taxon>
        <taxon>Alveolata</taxon>
        <taxon>Dinophyceae</taxon>
        <taxon>Suessiales</taxon>
        <taxon>Symbiodiniaceae</taxon>
        <taxon>Symbiodinium</taxon>
    </lineage>
</organism>
<feature type="non-terminal residue" evidence="1">
    <location>
        <position position="102"/>
    </location>
</feature>
<proteinExistence type="predicted"/>